<dbReference type="AlphaFoldDB" id="A0A183PDG0"/>
<proteinExistence type="predicted"/>
<accession>A0A183PDG0</accession>
<organism evidence="1 2">
    <name type="scientific">Schistosoma mattheei</name>
    <dbReference type="NCBI Taxonomy" id="31246"/>
    <lineage>
        <taxon>Eukaryota</taxon>
        <taxon>Metazoa</taxon>
        <taxon>Spiralia</taxon>
        <taxon>Lophotrochozoa</taxon>
        <taxon>Platyhelminthes</taxon>
        <taxon>Trematoda</taxon>
        <taxon>Digenea</taxon>
        <taxon>Strigeidida</taxon>
        <taxon>Schistosomatoidea</taxon>
        <taxon>Schistosomatidae</taxon>
        <taxon>Schistosoma</taxon>
    </lineage>
</organism>
<evidence type="ECO:0000313" key="1">
    <source>
        <dbReference type="EMBL" id="VDP60816.1"/>
    </source>
</evidence>
<name>A0A183PDG0_9TREM</name>
<protein>
    <submittedName>
        <fullName evidence="1">Uncharacterized protein</fullName>
    </submittedName>
</protein>
<evidence type="ECO:0000313" key="2">
    <source>
        <dbReference type="Proteomes" id="UP000269396"/>
    </source>
</evidence>
<reference evidence="1 2" key="1">
    <citation type="submission" date="2018-11" db="EMBL/GenBank/DDBJ databases">
        <authorList>
            <consortium name="Pathogen Informatics"/>
        </authorList>
    </citation>
    <scope>NUCLEOTIDE SEQUENCE [LARGE SCALE GENOMIC DNA]</scope>
    <source>
        <strain>Denwood</strain>
        <strain evidence="2">Zambia</strain>
    </source>
</reference>
<keyword evidence="2" id="KW-1185">Reference proteome</keyword>
<gene>
    <name evidence="1" type="ORF">SMTD_LOCUS12397</name>
</gene>
<dbReference type="EMBL" id="UZAL01032403">
    <property type="protein sequence ID" value="VDP60816.1"/>
    <property type="molecule type" value="Genomic_DNA"/>
</dbReference>
<dbReference type="Proteomes" id="UP000269396">
    <property type="component" value="Unassembled WGS sequence"/>
</dbReference>
<sequence length="95" mass="10386">MQLVDLDPLDDPTLLPHAHQQIQVNTTSVSAVSTLMGLNMHRGKARSSNIAQRTPTKFITLDGKTLEEVESFTYLDSIVHERGGSNADVKQGLAK</sequence>